<dbReference type="CDD" id="cd07493">
    <property type="entry name" value="Peptidases_S8_9"/>
    <property type="match status" value="1"/>
</dbReference>
<feature type="active site" description="Charge relay system" evidence="5">
    <location>
        <position position="412"/>
    </location>
</feature>
<dbReference type="EMBL" id="CP030850">
    <property type="protein sequence ID" value="AXE16543.1"/>
    <property type="molecule type" value="Genomic_DNA"/>
</dbReference>
<dbReference type="RefSeq" id="WP_114065330.1">
    <property type="nucleotide sequence ID" value="NZ_CP030850.1"/>
</dbReference>
<dbReference type="PROSITE" id="PS51892">
    <property type="entry name" value="SUBTILASE"/>
    <property type="match status" value="1"/>
</dbReference>
<feature type="domain" description="Peptidase S8/S53" evidence="6">
    <location>
        <begin position="185"/>
        <end position="458"/>
    </location>
</feature>
<evidence type="ECO:0000259" key="6">
    <source>
        <dbReference type="Pfam" id="PF00082"/>
    </source>
</evidence>
<dbReference type="PANTHER" id="PTHR43806:SF67">
    <property type="entry name" value="EGF-LIKE DOMAIN-CONTAINING PROTEIN"/>
    <property type="match status" value="1"/>
</dbReference>
<dbReference type="GO" id="GO:0004252">
    <property type="term" value="F:serine-type endopeptidase activity"/>
    <property type="evidence" value="ECO:0007669"/>
    <property type="project" value="UniProtKB-UniRule"/>
</dbReference>
<dbReference type="Pfam" id="PF18962">
    <property type="entry name" value="Por_Secre_tail"/>
    <property type="match status" value="1"/>
</dbReference>
<evidence type="ECO:0000256" key="2">
    <source>
        <dbReference type="ARBA" id="ARBA00022670"/>
    </source>
</evidence>
<evidence type="ECO:0000256" key="1">
    <source>
        <dbReference type="ARBA" id="ARBA00011073"/>
    </source>
</evidence>
<dbReference type="PANTHER" id="PTHR43806">
    <property type="entry name" value="PEPTIDASE S8"/>
    <property type="match status" value="1"/>
</dbReference>
<evidence type="ECO:0000256" key="3">
    <source>
        <dbReference type="ARBA" id="ARBA00022801"/>
    </source>
</evidence>
<feature type="active site" description="Charge relay system" evidence="5">
    <location>
        <position position="234"/>
    </location>
</feature>
<keyword evidence="2 5" id="KW-0645">Protease</keyword>
<evidence type="ECO:0000313" key="9">
    <source>
        <dbReference type="Proteomes" id="UP000251993"/>
    </source>
</evidence>
<dbReference type="NCBIfam" id="TIGR04183">
    <property type="entry name" value="Por_Secre_tail"/>
    <property type="match status" value="1"/>
</dbReference>
<dbReference type="Pfam" id="PF00082">
    <property type="entry name" value="Peptidase_S8"/>
    <property type="match status" value="1"/>
</dbReference>
<sequence>MNFSLQRSKGALGEFSSQTAFFYGLLMAACLLVSAVQAQQAKYLVLLKDKAGTALTVTKPEAFLTKRSVERRQRQNIPVSTRDLPVSASYVAQIRQTGAKIWYTSRWLNAVLVEATAAQLTAIRALPFVSGLEFGRALMNARLSAENQTKTTHQKFGQESLDYGSSQNQIEMLGAHTMHDRGYSGAGMLVAILDGGFRNSNTNPALKPIFDDKRVVATYDFVAKETSVYEDDSHGNNVFSIMASYLPGSLIGPAYSASYVLLRSEDAGSESHLEEANWLFAAEYADSLGVDVINTSLGYTEFDNPADNYTYADMNGRNALVTRAADWAAGVGMVVVASAGNEGSSPWKYIGAPSDGDSVLAVGAVNSLKGLAAFSSLGPSADGRVKPDVSARGQATTLSNQNGTVTTGNGTSYSAPLIAGLVTAFWQSQPYLTAMQVVDCIRRAGDRFSAPTPQFGYGIPTFESAVQVAKERYPVTAIADWIKPVDANVYPNPLGASSEVNIYWGTLFAGKNVSVQLLDATGRVVYQQWVLANEATVKMTFPPLVNGVYFLKMNDNQRERVLKVIK</sequence>
<dbReference type="InterPro" id="IPR015500">
    <property type="entry name" value="Peptidase_S8_subtilisin-rel"/>
</dbReference>
<evidence type="ECO:0000256" key="4">
    <source>
        <dbReference type="ARBA" id="ARBA00022825"/>
    </source>
</evidence>
<feature type="active site" description="Charge relay system" evidence="5">
    <location>
        <position position="194"/>
    </location>
</feature>
<reference evidence="8 9" key="1">
    <citation type="submission" date="2018-07" db="EMBL/GenBank/DDBJ databases">
        <title>Genome sequencing of Runella.</title>
        <authorList>
            <person name="Baek M.-G."/>
            <person name="Yi H."/>
        </authorList>
    </citation>
    <scope>NUCLEOTIDE SEQUENCE [LARGE SCALE GENOMIC DNA]</scope>
    <source>
        <strain evidence="8 9">HYN0085</strain>
    </source>
</reference>
<evidence type="ECO:0000256" key="5">
    <source>
        <dbReference type="PROSITE-ProRule" id="PRU01240"/>
    </source>
</evidence>
<dbReference type="AlphaFoldDB" id="A0A344TD22"/>
<organism evidence="8 9">
    <name type="scientific">Runella rosea</name>
    <dbReference type="NCBI Taxonomy" id="2259595"/>
    <lineage>
        <taxon>Bacteria</taxon>
        <taxon>Pseudomonadati</taxon>
        <taxon>Bacteroidota</taxon>
        <taxon>Cytophagia</taxon>
        <taxon>Cytophagales</taxon>
        <taxon>Spirosomataceae</taxon>
        <taxon>Runella</taxon>
    </lineage>
</organism>
<keyword evidence="9" id="KW-1185">Reference proteome</keyword>
<protein>
    <submittedName>
        <fullName evidence="8">Peptidase S8</fullName>
    </submittedName>
</protein>
<dbReference type="InterPro" id="IPR026444">
    <property type="entry name" value="Secre_tail"/>
</dbReference>
<dbReference type="GO" id="GO:0006508">
    <property type="term" value="P:proteolysis"/>
    <property type="evidence" value="ECO:0007669"/>
    <property type="project" value="UniProtKB-KW"/>
</dbReference>
<dbReference type="InterPro" id="IPR050131">
    <property type="entry name" value="Peptidase_S8_subtilisin-like"/>
</dbReference>
<accession>A0A344TD22</accession>
<gene>
    <name evidence="8" type="ORF">DR864_01770</name>
</gene>
<dbReference type="PROSITE" id="PS51257">
    <property type="entry name" value="PROKAR_LIPOPROTEIN"/>
    <property type="match status" value="1"/>
</dbReference>
<proteinExistence type="inferred from homology"/>
<comment type="similarity">
    <text evidence="1 5">Belongs to the peptidase S8 family.</text>
</comment>
<dbReference type="PROSITE" id="PS00138">
    <property type="entry name" value="SUBTILASE_SER"/>
    <property type="match status" value="1"/>
</dbReference>
<dbReference type="InterPro" id="IPR036852">
    <property type="entry name" value="Peptidase_S8/S53_dom_sf"/>
</dbReference>
<evidence type="ECO:0000313" key="8">
    <source>
        <dbReference type="EMBL" id="AXE16543.1"/>
    </source>
</evidence>
<name>A0A344TD22_9BACT</name>
<evidence type="ECO:0000259" key="7">
    <source>
        <dbReference type="Pfam" id="PF18962"/>
    </source>
</evidence>
<dbReference type="OrthoDB" id="9792152at2"/>
<dbReference type="KEGG" id="run:DR864_01770"/>
<keyword evidence="4 5" id="KW-0720">Serine protease</keyword>
<dbReference type="InterPro" id="IPR000209">
    <property type="entry name" value="Peptidase_S8/S53_dom"/>
</dbReference>
<dbReference type="Gene3D" id="3.40.50.200">
    <property type="entry name" value="Peptidase S8/S53 domain"/>
    <property type="match status" value="1"/>
</dbReference>
<keyword evidence="3 5" id="KW-0378">Hydrolase</keyword>
<dbReference type="PRINTS" id="PR00723">
    <property type="entry name" value="SUBTILISIN"/>
</dbReference>
<feature type="domain" description="Secretion system C-terminal sorting" evidence="7">
    <location>
        <begin position="489"/>
        <end position="565"/>
    </location>
</feature>
<dbReference type="InterPro" id="IPR023828">
    <property type="entry name" value="Peptidase_S8_Ser-AS"/>
</dbReference>
<dbReference type="Proteomes" id="UP000251993">
    <property type="component" value="Chromosome"/>
</dbReference>
<dbReference type="SUPFAM" id="SSF52743">
    <property type="entry name" value="Subtilisin-like"/>
    <property type="match status" value="1"/>
</dbReference>